<dbReference type="SUPFAM" id="SSF53223">
    <property type="entry name" value="Aminoacid dehydrogenase-like, N-terminal domain"/>
    <property type="match status" value="1"/>
</dbReference>
<keyword evidence="11" id="KW-1185">Reference proteome</keyword>
<dbReference type="Gene3D" id="3.40.50.10860">
    <property type="entry name" value="Leucine Dehydrogenase, chain A, domain 1"/>
    <property type="match status" value="1"/>
</dbReference>
<dbReference type="InterPro" id="IPR014362">
    <property type="entry name" value="Glu_DH"/>
</dbReference>
<feature type="active site" description="Proton donor" evidence="5">
    <location>
        <position position="112"/>
    </location>
</feature>
<keyword evidence="6" id="KW-0547">Nucleotide-binding</keyword>
<dbReference type="EMBL" id="FOHQ01000008">
    <property type="protein sequence ID" value="SET08585.1"/>
    <property type="molecule type" value="Genomic_DNA"/>
</dbReference>
<dbReference type="AlphaFoldDB" id="A0A1I0BQI8"/>
<dbReference type="InterPro" id="IPR033524">
    <property type="entry name" value="Glu/Leu/Phe/Val_DH_AS"/>
</dbReference>
<evidence type="ECO:0000256" key="1">
    <source>
        <dbReference type="ARBA" id="ARBA00006382"/>
    </source>
</evidence>
<dbReference type="CDD" id="cd01076">
    <property type="entry name" value="NAD_bind_1_Glu_DH"/>
    <property type="match status" value="1"/>
</dbReference>
<dbReference type="InterPro" id="IPR046346">
    <property type="entry name" value="Aminoacid_DH-like_N_sf"/>
</dbReference>
<dbReference type="SUPFAM" id="SSF51735">
    <property type="entry name" value="NAD(P)-binding Rossmann-fold domains"/>
    <property type="match status" value="1"/>
</dbReference>
<proteinExistence type="inferred from homology"/>
<evidence type="ECO:0000256" key="3">
    <source>
        <dbReference type="ARBA" id="ARBA00023002"/>
    </source>
</evidence>
<dbReference type="InterPro" id="IPR006097">
    <property type="entry name" value="Glu/Leu/Phe/Val/Trp_DH_dimer"/>
</dbReference>
<evidence type="ECO:0000256" key="2">
    <source>
        <dbReference type="ARBA" id="ARBA00011643"/>
    </source>
</evidence>
<dbReference type="InterPro" id="IPR036291">
    <property type="entry name" value="NAD(P)-bd_dom_sf"/>
</dbReference>
<dbReference type="GO" id="GO:0004352">
    <property type="term" value="F:glutamate dehydrogenase (NAD+) activity"/>
    <property type="evidence" value="ECO:0007669"/>
    <property type="project" value="TreeGrafter"/>
</dbReference>
<accession>A0A1I0BQI8</accession>
<feature type="binding site" evidence="6">
    <location>
        <position position="184"/>
    </location>
    <ligand>
        <name>NAD(+)</name>
        <dbReference type="ChEBI" id="CHEBI:57540"/>
    </ligand>
</feature>
<dbReference type="Gene3D" id="3.40.50.720">
    <property type="entry name" value="NAD(P)-binding Rossmann-like Domain"/>
    <property type="match status" value="1"/>
</dbReference>
<dbReference type="InterPro" id="IPR006095">
    <property type="entry name" value="Glu/Leu/Phe/Val/Trp_DH"/>
</dbReference>
<organism evidence="10 11">
    <name type="scientific">Methanococcoides vulcani</name>
    <dbReference type="NCBI Taxonomy" id="1353158"/>
    <lineage>
        <taxon>Archaea</taxon>
        <taxon>Methanobacteriati</taxon>
        <taxon>Methanobacteriota</taxon>
        <taxon>Stenosarchaea group</taxon>
        <taxon>Methanomicrobia</taxon>
        <taxon>Methanosarcinales</taxon>
        <taxon>Methanosarcinaceae</taxon>
        <taxon>Methanococcoides</taxon>
    </lineage>
</organism>
<feature type="binding site" evidence="6">
    <location>
        <position position="100"/>
    </location>
    <ligand>
        <name>substrate</name>
    </ligand>
</feature>
<dbReference type="GO" id="GO:0000166">
    <property type="term" value="F:nucleotide binding"/>
    <property type="evidence" value="ECO:0007669"/>
    <property type="project" value="UniProtKB-KW"/>
</dbReference>
<evidence type="ECO:0000256" key="8">
    <source>
        <dbReference type="RuleBase" id="RU004417"/>
    </source>
</evidence>
<dbReference type="Pfam" id="PF00208">
    <property type="entry name" value="ELFV_dehydrog"/>
    <property type="match status" value="1"/>
</dbReference>
<dbReference type="Pfam" id="PF02812">
    <property type="entry name" value="ELFV_dehydrog_N"/>
    <property type="match status" value="1"/>
</dbReference>
<evidence type="ECO:0000259" key="9">
    <source>
        <dbReference type="SMART" id="SM00839"/>
    </source>
</evidence>
<evidence type="ECO:0000313" key="11">
    <source>
        <dbReference type="Proteomes" id="UP000243338"/>
    </source>
</evidence>
<reference evidence="11" key="1">
    <citation type="submission" date="2016-10" db="EMBL/GenBank/DDBJ databases">
        <authorList>
            <person name="Varghese N."/>
            <person name="Submissions S."/>
        </authorList>
    </citation>
    <scope>NUCLEOTIDE SEQUENCE [LARGE SCALE GENOMIC DNA]</scope>
    <source>
        <strain evidence="11">SLH 33</strain>
    </source>
</reference>
<sequence length="412" mass="44508">MERRSIGKYYYSGERKYNIMSCNLVNQETFKGGVDTEDIFRFADELGPSKIIHIYEPSVGLKAVLVVDNVAAGPSIGGVRMAPDVSTEECFRLARAMTLKNAAAGLPYGGGKVVVYGDPKMAPEKKIELMRALASSLREIKEYIFAPDMGTDEDCMACVKDEIGRAAGLPRVIGGIPLDEIGATGWGLRHATEVALEFCDFKLEGARIVVQGFGAVGKNAARFLTENGAVLVAVADSLGTIYNPEGLDVDALITLKEAGGSVVNHPEGERLERDAVIDIDCDIWIPAARPDVLNEDNVHRLRTKLVVEGANIPITPGAEEYLHEKGILCVPDFIANAGGVICAAMEYEGSSECAVLQAIEAKVRINTRIMLKESTSKGILPREAAVDLALTRIRKAMGYRRWSLFSSAPGFV</sequence>
<keyword evidence="3 4" id="KW-0560">Oxidoreductase</keyword>
<dbReference type="PROSITE" id="PS00074">
    <property type="entry name" value="GLFV_DEHYDROGENASE"/>
    <property type="match status" value="1"/>
</dbReference>
<keyword evidence="6" id="KW-0520">NAD</keyword>
<gene>
    <name evidence="10" type="ORF">SAMN04488587_2255</name>
</gene>
<comment type="similarity">
    <text evidence="1 4 8">Belongs to the Glu/Leu/Phe/Val dehydrogenases family.</text>
</comment>
<name>A0A1I0BQI8_9EURY</name>
<dbReference type="PIRSF" id="PIRSF000185">
    <property type="entry name" value="Glu_DH"/>
    <property type="match status" value="1"/>
</dbReference>
<dbReference type="PANTHER" id="PTHR11606">
    <property type="entry name" value="GLUTAMATE DEHYDROGENASE"/>
    <property type="match status" value="1"/>
</dbReference>
<dbReference type="SMART" id="SM00839">
    <property type="entry name" value="ELFV_dehydrog"/>
    <property type="match status" value="1"/>
</dbReference>
<evidence type="ECO:0000256" key="7">
    <source>
        <dbReference type="PIRSR" id="PIRSR000185-3"/>
    </source>
</evidence>
<evidence type="ECO:0000256" key="4">
    <source>
        <dbReference type="PIRNR" id="PIRNR000185"/>
    </source>
</evidence>
<evidence type="ECO:0000313" key="10">
    <source>
        <dbReference type="EMBL" id="SET08585.1"/>
    </source>
</evidence>
<dbReference type="Proteomes" id="UP000243338">
    <property type="component" value="Unassembled WGS sequence"/>
</dbReference>
<protein>
    <recommendedName>
        <fullName evidence="4">Glutamate dehydrogenase</fullName>
    </recommendedName>
</protein>
<dbReference type="GO" id="GO:0006538">
    <property type="term" value="P:L-glutamate catabolic process"/>
    <property type="evidence" value="ECO:0007669"/>
    <property type="project" value="TreeGrafter"/>
</dbReference>
<dbReference type="PRINTS" id="PR00082">
    <property type="entry name" value="GLFDHDRGNASE"/>
</dbReference>
<dbReference type="InterPro" id="IPR033922">
    <property type="entry name" value="NAD_bind_Glu_DH"/>
</dbReference>
<feature type="site" description="Important for catalysis" evidence="7">
    <location>
        <position position="148"/>
    </location>
</feature>
<dbReference type="STRING" id="1353158.SAMN04488587_2255"/>
<feature type="domain" description="Glutamate/phenylalanine/leucine/valine/L-tryptophan dehydrogenase C-terminal" evidence="9">
    <location>
        <begin position="175"/>
        <end position="401"/>
    </location>
</feature>
<dbReference type="InterPro" id="IPR006096">
    <property type="entry name" value="Glu/Leu/Phe/Val/Trp_DH_C"/>
</dbReference>
<dbReference type="PANTHER" id="PTHR11606:SF13">
    <property type="entry name" value="GLUTAMATE DEHYDROGENASE 1, MITOCHONDRIAL"/>
    <property type="match status" value="1"/>
</dbReference>
<evidence type="ECO:0000256" key="6">
    <source>
        <dbReference type="PIRSR" id="PIRSR000185-2"/>
    </source>
</evidence>
<comment type="subunit">
    <text evidence="2">Homohexamer.</text>
</comment>
<evidence type="ECO:0000256" key="5">
    <source>
        <dbReference type="PIRSR" id="PIRSR000185-1"/>
    </source>
</evidence>